<keyword evidence="3" id="KW-1185">Reference proteome</keyword>
<accession>A0A285STU9</accession>
<dbReference type="AlphaFoldDB" id="A0A285STU9"/>
<protein>
    <submittedName>
        <fullName evidence="2">Transcriptional regulator, MarR family</fullName>
    </submittedName>
</protein>
<dbReference type="InterPro" id="IPR000835">
    <property type="entry name" value="HTH_MarR-typ"/>
</dbReference>
<organism evidence="2 3">
    <name type="scientific">Stappia indica</name>
    <dbReference type="NCBI Taxonomy" id="538381"/>
    <lineage>
        <taxon>Bacteria</taxon>
        <taxon>Pseudomonadati</taxon>
        <taxon>Pseudomonadota</taxon>
        <taxon>Alphaproteobacteria</taxon>
        <taxon>Hyphomicrobiales</taxon>
        <taxon>Stappiaceae</taxon>
        <taxon>Stappia</taxon>
    </lineage>
</organism>
<dbReference type="STRING" id="538381.GCA_001696535_02660"/>
<gene>
    <name evidence="2" type="ORF">SAMN05421512_106132</name>
</gene>
<dbReference type="InterPro" id="IPR039422">
    <property type="entry name" value="MarR/SlyA-like"/>
</dbReference>
<dbReference type="PANTHER" id="PTHR33164">
    <property type="entry name" value="TRANSCRIPTIONAL REGULATOR, MARR FAMILY"/>
    <property type="match status" value="1"/>
</dbReference>
<dbReference type="PANTHER" id="PTHR33164:SF105">
    <property type="entry name" value="TRANSCRIPTIONAL REPRESSOR PROTEIN-RELATED"/>
    <property type="match status" value="1"/>
</dbReference>
<dbReference type="EMBL" id="OBML01000006">
    <property type="protein sequence ID" value="SOC09825.1"/>
    <property type="molecule type" value="Genomic_DNA"/>
</dbReference>
<dbReference type="SMART" id="SM00347">
    <property type="entry name" value="HTH_MARR"/>
    <property type="match status" value="1"/>
</dbReference>
<dbReference type="Proteomes" id="UP000219331">
    <property type="component" value="Unassembled WGS sequence"/>
</dbReference>
<dbReference type="RefSeq" id="WP_171901449.1">
    <property type="nucleotide sequence ID" value="NZ_MBQE01000003.1"/>
</dbReference>
<dbReference type="Gene3D" id="1.10.10.10">
    <property type="entry name" value="Winged helix-like DNA-binding domain superfamily/Winged helix DNA-binding domain"/>
    <property type="match status" value="1"/>
</dbReference>
<evidence type="ECO:0000259" key="1">
    <source>
        <dbReference type="PROSITE" id="PS50995"/>
    </source>
</evidence>
<dbReference type="InterPro" id="IPR036390">
    <property type="entry name" value="WH_DNA-bd_sf"/>
</dbReference>
<reference evidence="2 3" key="1">
    <citation type="submission" date="2017-08" db="EMBL/GenBank/DDBJ databases">
        <authorList>
            <person name="de Groot N.N."/>
        </authorList>
    </citation>
    <scope>NUCLEOTIDE SEQUENCE [LARGE SCALE GENOMIC DNA]</scope>
    <source>
        <strain evidence="2 3">USBA 352</strain>
    </source>
</reference>
<name>A0A285STU9_9HYPH</name>
<proteinExistence type="predicted"/>
<dbReference type="PROSITE" id="PS50995">
    <property type="entry name" value="HTH_MARR_2"/>
    <property type="match status" value="1"/>
</dbReference>
<sequence length="149" mass="16252">MASNLLCSCHRIHRAGRLVTRLYERAIADSGSSLTPQQFAVLAALAEVEAMTASELTEVVGADRSTLTRALERLDASGLVAGVPGSDRRERRFSVTAAGRSEFEVAVAGWRRAEGAMRRAMGPEKVAQLWDLLEEAEVATTTYMQKKTR</sequence>
<feature type="domain" description="HTH marR-type" evidence="1">
    <location>
        <begin position="2"/>
        <end position="138"/>
    </location>
</feature>
<dbReference type="Pfam" id="PF12802">
    <property type="entry name" value="MarR_2"/>
    <property type="match status" value="1"/>
</dbReference>
<dbReference type="InterPro" id="IPR036388">
    <property type="entry name" value="WH-like_DNA-bd_sf"/>
</dbReference>
<evidence type="ECO:0000313" key="3">
    <source>
        <dbReference type="Proteomes" id="UP000219331"/>
    </source>
</evidence>
<evidence type="ECO:0000313" key="2">
    <source>
        <dbReference type="EMBL" id="SOC09825.1"/>
    </source>
</evidence>
<dbReference type="GO" id="GO:0003700">
    <property type="term" value="F:DNA-binding transcription factor activity"/>
    <property type="evidence" value="ECO:0007669"/>
    <property type="project" value="InterPro"/>
</dbReference>
<dbReference type="SUPFAM" id="SSF46785">
    <property type="entry name" value="Winged helix' DNA-binding domain"/>
    <property type="match status" value="1"/>
</dbReference>
<dbReference type="GO" id="GO:0006950">
    <property type="term" value="P:response to stress"/>
    <property type="evidence" value="ECO:0007669"/>
    <property type="project" value="TreeGrafter"/>
</dbReference>